<dbReference type="Pfam" id="PF13961">
    <property type="entry name" value="DUF4219"/>
    <property type="match status" value="1"/>
</dbReference>
<dbReference type="AlphaFoldDB" id="A0A392VY77"/>
<dbReference type="EMBL" id="LXQA011326586">
    <property type="protein sequence ID" value="MCI93344.1"/>
    <property type="molecule type" value="Genomic_DNA"/>
</dbReference>
<reference evidence="2 3" key="1">
    <citation type="journal article" date="2018" name="Front. Plant Sci.">
        <title>Red Clover (Trifolium pratense) and Zigzag Clover (T. medium) - A Picture of Genomic Similarities and Differences.</title>
        <authorList>
            <person name="Dluhosova J."/>
            <person name="Istvanek J."/>
            <person name="Nedelnik J."/>
            <person name="Repkova J."/>
        </authorList>
    </citation>
    <scope>NUCLEOTIDE SEQUENCE [LARGE SCALE GENOMIC DNA]</scope>
    <source>
        <strain evidence="3">cv. 10/8</strain>
        <tissue evidence="2">Leaf</tissue>
    </source>
</reference>
<accession>A0A392VY77</accession>
<evidence type="ECO:0000313" key="3">
    <source>
        <dbReference type="Proteomes" id="UP000265520"/>
    </source>
</evidence>
<dbReference type="InterPro" id="IPR025314">
    <property type="entry name" value="DUF4219"/>
</dbReference>
<sequence length="60" mass="6904">FIFGLVKMDFSKVVPPIFDGEGYDLWTVRMKAFLDALDLWEVVEDDYNVSSLPEDSTVSR</sequence>
<evidence type="ECO:0000313" key="2">
    <source>
        <dbReference type="EMBL" id="MCI93344.1"/>
    </source>
</evidence>
<proteinExistence type="predicted"/>
<feature type="non-terminal residue" evidence="2">
    <location>
        <position position="1"/>
    </location>
</feature>
<feature type="domain" description="DUF4219" evidence="1">
    <location>
        <begin position="18"/>
        <end position="44"/>
    </location>
</feature>
<organism evidence="2 3">
    <name type="scientific">Trifolium medium</name>
    <dbReference type="NCBI Taxonomy" id="97028"/>
    <lineage>
        <taxon>Eukaryota</taxon>
        <taxon>Viridiplantae</taxon>
        <taxon>Streptophyta</taxon>
        <taxon>Embryophyta</taxon>
        <taxon>Tracheophyta</taxon>
        <taxon>Spermatophyta</taxon>
        <taxon>Magnoliopsida</taxon>
        <taxon>eudicotyledons</taxon>
        <taxon>Gunneridae</taxon>
        <taxon>Pentapetalae</taxon>
        <taxon>rosids</taxon>
        <taxon>fabids</taxon>
        <taxon>Fabales</taxon>
        <taxon>Fabaceae</taxon>
        <taxon>Papilionoideae</taxon>
        <taxon>50 kb inversion clade</taxon>
        <taxon>NPAAA clade</taxon>
        <taxon>Hologalegina</taxon>
        <taxon>IRL clade</taxon>
        <taxon>Trifolieae</taxon>
        <taxon>Trifolium</taxon>
    </lineage>
</organism>
<protein>
    <submittedName>
        <fullName evidence="2">Gag-pol polyprotein</fullName>
    </submittedName>
</protein>
<comment type="caution">
    <text evidence="2">The sequence shown here is derived from an EMBL/GenBank/DDBJ whole genome shotgun (WGS) entry which is preliminary data.</text>
</comment>
<evidence type="ECO:0000259" key="1">
    <source>
        <dbReference type="Pfam" id="PF13961"/>
    </source>
</evidence>
<keyword evidence="3" id="KW-1185">Reference proteome</keyword>
<name>A0A392VY77_9FABA</name>
<dbReference type="Proteomes" id="UP000265520">
    <property type="component" value="Unassembled WGS sequence"/>
</dbReference>